<organism evidence="2 3">
    <name type="scientific">Nocardiopsis tropica</name>
    <dbReference type="NCBI Taxonomy" id="109330"/>
    <lineage>
        <taxon>Bacteria</taxon>
        <taxon>Bacillati</taxon>
        <taxon>Actinomycetota</taxon>
        <taxon>Actinomycetes</taxon>
        <taxon>Streptosporangiales</taxon>
        <taxon>Nocardiopsidaceae</taxon>
        <taxon>Nocardiopsis</taxon>
    </lineage>
</organism>
<reference evidence="2 3" key="1">
    <citation type="submission" date="2023-07" db="EMBL/GenBank/DDBJ databases">
        <authorList>
            <person name="Girao M."/>
            <person name="Carvalho M.F."/>
        </authorList>
    </citation>
    <scope>NUCLEOTIDE SEQUENCE [LARGE SCALE GENOMIC DNA]</scope>
    <source>
        <strain evidence="2 3">66/93</strain>
    </source>
</reference>
<feature type="region of interest" description="Disordered" evidence="1">
    <location>
        <begin position="20"/>
        <end position="94"/>
    </location>
</feature>
<feature type="compositionally biased region" description="Basic and acidic residues" evidence="1">
    <location>
        <begin position="162"/>
        <end position="195"/>
    </location>
</feature>
<name>A0ABU7KYJ6_9ACTN</name>
<gene>
    <name evidence="2" type="ORF">Q8A49_28085</name>
</gene>
<protein>
    <submittedName>
        <fullName evidence="2">DUF3618 domain-containing protein</fullName>
    </submittedName>
</protein>
<evidence type="ECO:0000313" key="3">
    <source>
        <dbReference type="Proteomes" id="UP001348641"/>
    </source>
</evidence>
<dbReference type="EMBL" id="JAUUCC010000107">
    <property type="protein sequence ID" value="MEE2054364.1"/>
    <property type="molecule type" value="Genomic_DNA"/>
</dbReference>
<dbReference type="Pfam" id="PF12277">
    <property type="entry name" value="DUF3618"/>
    <property type="match status" value="1"/>
</dbReference>
<sequence length="195" mass="20878">MGETSDRIRQDIERTRAELTEDTDRLVSRANPKNVIDRRTHRMRRRAHDMKERVMGSMPSPGSGGDSAGGSIRQNADQMAGAVRSAPQQALQQTQGNPLAAGLIAFGAGLLAASLLSESRAERQAAQQVQDRAGGMIEPVQQAVSESVDRVKEQATESARGAGEHLKESASEKAHATGEQAQHEAKSASEEIRGS</sequence>
<feature type="region of interest" description="Disordered" evidence="1">
    <location>
        <begin position="143"/>
        <end position="195"/>
    </location>
</feature>
<evidence type="ECO:0000256" key="1">
    <source>
        <dbReference type="SAM" id="MobiDB-lite"/>
    </source>
</evidence>
<dbReference type="RefSeq" id="WP_330161214.1">
    <property type="nucleotide sequence ID" value="NZ_BAAAJA010000003.1"/>
</dbReference>
<feature type="compositionally biased region" description="Basic residues" evidence="1">
    <location>
        <begin position="39"/>
        <end position="48"/>
    </location>
</feature>
<proteinExistence type="predicted"/>
<accession>A0ABU7KYJ6</accession>
<evidence type="ECO:0000313" key="2">
    <source>
        <dbReference type="EMBL" id="MEE2054364.1"/>
    </source>
</evidence>
<dbReference type="InterPro" id="IPR022062">
    <property type="entry name" value="DUF3618"/>
</dbReference>
<dbReference type="Proteomes" id="UP001348641">
    <property type="component" value="Unassembled WGS sequence"/>
</dbReference>
<comment type="caution">
    <text evidence="2">The sequence shown here is derived from an EMBL/GenBank/DDBJ whole genome shotgun (WGS) entry which is preliminary data.</text>
</comment>